<dbReference type="GO" id="GO:0007165">
    <property type="term" value="P:signal transduction"/>
    <property type="evidence" value="ECO:0007669"/>
    <property type="project" value="InterPro"/>
</dbReference>
<feature type="region of interest" description="Disordered" evidence="2">
    <location>
        <begin position="105"/>
        <end position="450"/>
    </location>
</feature>
<keyword evidence="1" id="KW-0343">GTPase activation</keyword>
<feature type="region of interest" description="Disordered" evidence="2">
    <location>
        <begin position="700"/>
        <end position="726"/>
    </location>
</feature>
<dbReference type="Pfam" id="PF00169">
    <property type="entry name" value="PH"/>
    <property type="match status" value="1"/>
</dbReference>
<dbReference type="AlphaFoldDB" id="A0A1X2HTG7"/>
<evidence type="ECO:0008006" key="7">
    <source>
        <dbReference type="Google" id="ProtNLM"/>
    </source>
</evidence>
<dbReference type="GO" id="GO:0035091">
    <property type="term" value="F:phosphatidylinositol binding"/>
    <property type="evidence" value="ECO:0007669"/>
    <property type="project" value="InterPro"/>
</dbReference>
<dbReference type="PROSITE" id="PS50238">
    <property type="entry name" value="RHOGAP"/>
    <property type="match status" value="1"/>
</dbReference>
<dbReference type="PANTHER" id="PTHR23176">
    <property type="entry name" value="RHO/RAC/CDC GTPASE-ACTIVATING PROTEIN"/>
    <property type="match status" value="1"/>
</dbReference>
<dbReference type="InParanoid" id="A0A1X2HTG7"/>
<feature type="compositionally biased region" description="Polar residues" evidence="2">
    <location>
        <begin position="216"/>
        <end position="225"/>
    </location>
</feature>
<feature type="region of interest" description="Disordered" evidence="2">
    <location>
        <begin position="1031"/>
        <end position="1065"/>
    </location>
</feature>
<feature type="compositionally biased region" description="Basic residues" evidence="2">
    <location>
        <begin position="996"/>
        <end position="1008"/>
    </location>
</feature>
<feature type="compositionally biased region" description="Polar residues" evidence="2">
    <location>
        <begin position="77"/>
        <end position="93"/>
    </location>
</feature>
<dbReference type="Gene3D" id="2.30.29.30">
    <property type="entry name" value="Pleckstrin-homology domain (PH domain)/Phosphotyrosine-binding domain (PTB)"/>
    <property type="match status" value="1"/>
</dbReference>
<dbReference type="InterPro" id="IPR008936">
    <property type="entry name" value="Rho_GTPase_activation_prot"/>
</dbReference>
<evidence type="ECO:0000259" key="3">
    <source>
        <dbReference type="PROSITE" id="PS50003"/>
    </source>
</evidence>
<dbReference type="STRING" id="13706.A0A1X2HTG7"/>
<feature type="compositionally biased region" description="Basic and acidic residues" evidence="2">
    <location>
        <begin position="704"/>
        <end position="726"/>
    </location>
</feature>
<dbReference type="InterPro" id="IPR036871">
    <property type="entry name" value="PX_dom_sf"/>
</dbReference>
<proteinExistence type="predicted"/>
<protein>
    <recommendedName>
        <fullName evidence="7">RhoGAP-domain-containing protein</fullName>
    </recommendedName>
</protein>
<dbReference type="PROSITE" id="PS50003">
    <property type="entry name" value="PH_DOMAIN"/>
    <property type="match status" value="1"/>
</dbReference>
<feature type="domain" description="Rho-GAP" evidence="4">
    <location>
        <begin position="771"/>
        <end position="960"/>
    </location>
</feature>
<dbReference type="SUPFAM" id="SSF64268">
    <property type="entry name" value="PX domain"/>
    <property type="match status" value="1"/>
</dbReference>
<feature type="compositionally biased region" description="Polar residues" evidence="2">
    <location>
        <begin position="342"/>
        <end position="356"/>
    </location>
</feature>
<evidence type="ECO:0000313" key="5">
    <source>
        <dbReference type="EMBL" id="ORZ02870.1"/>
    </source>
</evidence>
<feature type="region of interest" description="Disordered" evidence="2">
    <location>
        <begin position="60"/>
        <end position="93"/>
    </location>
</feature>
<dbReference type="EMBL" id="MCGN01000001">
    <property type="protein sequence ID" value="ORZ02870.1"/>
    <property type="molecule type" value="Genomic_DNA"/>
</dbReference>
<feature type="compositionally biased region" description="Low complexity" evidence="2">
    <location>
        <begin position="428"/>
        <end position="442"/>
    </location>
</feature>
<organism evidence="5 6">
    <name type="scientific">Syncephalastrum racemosum</name>
    <name type="common">Filamentous fungus</name>
    <dbReference type="NCBI Taxonomy" id="13706"/>
    <lineage>
        <taxon>Eukaryota</taxon>
        <taxon>Fungi</taxon>
        <taxon>Fungi incertae sedis</taxon>
        <taxon>Mucoromycota</taxon>
        <taxon>Mucoromycotina</taxon>
        <taxon>Mucoromycetes</taxon>
        <taxon>Mucorales</taxon>
        <taxon>Syncephalastraceae</taxon>
        <taxon>Syncephalastrum</taxon>
    </lineage>
</organism>
<dbReference type="InterPro" id="IPR050729">
    <property type="entry name" value="Rho-GAP"/>
</dbReference>
<dbReference type="GO" id="GO:0005096">
    <property type="term" value="F:GTPase activator activity"/>
    <property type="evidence" value="ECO:0007669"/>
    <property type="project" value="UniProtKB-KW"/>
</dbReference>
<feature type="compositionally biased region" description="Low complexity" evidence="2">
    <location>
        <begin position="197"/>
        <end position="210"/>
    </location>
</feature>
<feature type="compositionally biased region" description="Low complexity" evidence="2">
    <location>
        <begin position="977"/>
        <end position="989"/>
    </location>
</feature>
<feature type="compositionally biased region" description="Low complexity" evidence="2">
    <location>
        <begin position="106"/>
        <end position="135"/>
    </location>
</feature>
<dbReference type="Pfam" id="PF00620">
    <property type="entry name" value="RhoGAP"/>
    <property type="match status" value="1"/>
</dbReference>
<evidence type="ECO:0000259" key="4">
    <source>
        <dbReference type="PROSITE" id="PS50238"/>
    </source>
</evidence>
<name>A0A1X2HTG7_SYNRA</name>
<sequence>MSTKVAAQAHMPPNMPTDLTAQNEELWRIVEKQRVVIQNLQNSLSKMTAERDGLLERNQDLEEQQQQQQEKQGRHSPVQNETLAGPARSNTMGGLSTEFLEASMFGSSSSSSSSNNNNNNNSNSNGSGAITNSNPSPVPPPRSPYRQNHVSNTTQSALPSPVSDESVNGGGATIIEPSLPATYGKLSPLPSARRDPPSNSNQNQNQNPSSKPYMRASSSTNTSRSKPPPVNTTSKEGDRTPSFNDLLNFSFSPTEMDSDKDKERNPVFNRYQDALGNGSSHKQQSVSAKETTTLSPPPARKATGIDTFPVPPSSVDQHQRDELPSPAQTFGYDTIMDERYRTGQTSSDDYTQAQPNPRQPYPGPYQNRTQTRDEAQHSHPTYQNNNNHSHPVHYSPPDTHHQQQQLRQQYQQSPSTPHFEQPVPRFESSPSPRPVISPSQPSQEAISQGVTSGPMAGIQIAVLSSKNFVNEKNNQDIVCFTLSVRKAPDANPQGPPEELWRIQKLYSDIAALDAKLKSQGRSVTSKLGKMPETSLFSGQGSFENIDQRNAAMGNYLRQAFSLQLADMTDLCEFLSSNVIDKATYKVSKYKQGYLTKRGKNFGGWKSRFFMLDGPVLKYYESEEGQFLGSIRLTEAQIVKSTPPKASETSKEAQMYRHAFMIVEPKKSAPGGFARHVLCADTDEERDVWVEAMSQHIDPEAAAAAREEPKRSQKLKQEEIKPGHADHERKAFWSKKMFSSEKGHPNQAKPLAPGDWRPDANEPRGAKQVFGVPLEEAIAVSKFSDQYELPAIVYRCIDYLEAKDAIQEEGIYRLSGSAVKIRKLKARFNEEGDVDLMNAEEPPDIHAVSGLLKMWLRELPDNVLTHDLLKDFLAVLDLPERRERVNELGRLVSLLPLCNYTLMRTLSAHLIRVVQNAGMNKMTMRNVGIVFSATLGIPTGIFSLLLTEFDYIFYTSCNNASPTQEQPQHRQPEPQPQPQQQRQQQPATPTAEDHHVQHVRAHSPPKFRNNRNSVSYTHGAPQFIVGLERHQGAGPRMVVDEEEEGGDEYGAHEDYLGSSDDDSGHAYHTAELRQPTYQTAHQTTTTATHHGGAHTLNHVQYPTVNQYTAGYY</sequence>
<feature type="region of interest" description="Disordered" evidence="2">
    <location>
        <begin position="738"/>
        <end position="763"/>
    </location>
</feature>
<feature type="domain" description="PH" evidence="3">
    <location>
        <begin position="587"/>
        <end position="697"/>
    </location>
</feature>
<feature type="compositionally biased region" description="Polar residues" evidence="2">
    <location>
        <begin position="145"/>
        <end position="166"/>
    </location>
</feature>
<reference evidence="5 6" key="1">
    <citation type="submission" date="2016-07" db="EMBL/GenBank/DDBJ databases">
        <title>Pervasive Adenine N6-methylation of Active Genes in Fungi.</title>
        <authorList>
            <consortium name="DOE Joint Genome Institute"/>
            <person name="Mondo S.J."/>
            <person name="Dannebaum R.O."/>
            <person name="Kuo R.C."/>
            <person name="Labutti K."/>
            <person name="Haridas S."/>
            <person name="Kuo A."/>
            <person name="Salamov A."/>
            <person name="Ahrendt S.R."/>
            <person name="Lipzen A."/>
            <person name="Sullivan W."/>
            <person name="Andreopoulos W.B."/>
            <person name="Clum A."/>
            <person name="Lindquist E."/>
            <person name="Daum C."/>
            <person name="Ramamoorthy G.K."/>
            <person name="Gryganskyi A."/>
            <person name="Culley D."/>
            <person name="Magnuson J.K."/>
            <person name="James T.Y."/>
            <person name="O'Malley M.A."/>
            <person name="Stajich J.E."/>
            <person name="Spatafora J.W."/>
            <person name="Visel A."/>
            <person name="Grigoriev I.V."/>
        </authorList>
    </citation>
    <scope>NUCLEOTIDE SEQUENCE [LARGE SCALE GENOMIC DNA]</scope>
    <source>
        <strain evidence="5 6">NRRL 2496</strain>
    </source>
</reference>
<accession>A0A1X2HTG7</accession>
<evidence type="ECO:0000256" key="1">
    <source>
        <dbReference type="ARBA" id="ARBA00022468"/>
    </source>
</evidence>
<dbReference type="OrthoDB" id="185175at2759"/>
<feature type="compositionally biased region" description="Polar residues" evidence="2">
    <location>
        <begin position="378"/>
        <end position="389"/>
    </location>
</feature>
<dbReference type="SUPFAM" id="SSF50729">
    <property type="entry name" value="PH domain-like"/>
    <property type="match status" value="1"/>
</dbReference>
<comment type="caution">
    <text evidence="5">The sequence shown here is derived from an EMBL/GenBank/DDBJ whole genome shotgun (WGS) entry which is preliminary data.</text>
</comment>
<feature type="compositionally biased region" description="Polar residues" evidence="2">
    <location>
        <begin position="277"/>
        <end position="294"/>
    </location>
</feature>
<gene>
    <name evidence="5" type="ORF">BCR43DRAFT_520118</name>
</gene>
<feature type="compositionally biased region" description="Polar residues" evidence="2">
    <location>
        <begin position="241"/>
        <end position="255"/>
    </location>
</feature>
<dbReference type="Proteomes" id="UP000242180">
    <property type="component" value="Unassembled WGS sequence"/>
</dbReference>
<dbReference type="Gene3D" id="3.30.1520.10">
    <property type="entry name" value="Phox-like domain"/>
    <property type="match status" value="1"/>
</dbReference>
<dbReference type="Gene3D" id="1.10.555.10">
    <property type="entry name" value="Rho GTPase activation protein"/>
    <property type="match status" value="1"/>
</dbReference>
<evidence type="ECO:0000313" key="6">
    <source>
        <dbReference type="Proteomes" id="UP000242180"/>
    </source>
</evidence>
<dbReference type="GO" id="GO:0005737">
    <property type="term" value="C:cytoplasm"/>
    <property type="evidence" value="ECO:0007669"/>
    <property type="project" value="TreeGrafter"/>
</dbReference>
<evidence type="ECO:0000256" key="2">
    <source>
        <dbReference type="SAM" id="MobiDB-lite"/>
    </source>
</evidence>
<dbReference type="InterPro" id="IPR011993">
    <property type="entry name" value="PH-like_dom_sf"/>
</dbReference>
<feature type="compositionally biased region" description="Low complexity" evidence="2">
    <location>
        <begin position="402"/>
        <end position="412"/>
    </location>
</feature>
<dbReference type="InterPro" id="IPR000198">
    <property type="entry name" value="RhoGAP_dom"/>
</dbReference>
<dbReference type="SMART" id="SM00233">
    <property type="entry name" value="PH"/>
    <property type="match status" value="1"/>
</dbReference>
<dbReference type="SUPFAM" id="SSF48350">
    <property type="entry name" value="GTPase activation domain, GAP"/>
    <property type="match status" value="1"/>
</dbReference>
<dbReference type="InterPro" id="IPR001849">
    <property type="entry name" value="PH_domain"/>
</dbReference>
<feature type="region of interest" description="Disordered" evidence="2">
    <location>
        <begin position="959"/>
        <end position="1014"/>
    </location>
</feature>
<dbReference type="PANTHER" id="PTHR23176:SF129">
    <property type="entry name" value="RHO GTPASE ACTIVATING PROTEIN AT 16F, ISOFORM E-RELATED"/>
    <property type="match status" value="1"/>
</dbReference>
<keyword evidence="6" id="KW-1185">Reference proteome</keyword>
<dbReference type="SMART" id="SM00324">
    <property type="entry name" value="RhoGAP"/>
    <property type="match status" value="1"/>
</dbReference>